<evidence type="ECO:0000313" key="11">
    <source>
        <dbReference type="Proteomes" id="UP000198555"/>
    </source>
</evidence>
<dbReference type="InterPro" id="IPR023997">
    <property type="entry name" value="TonB-dep_OMP_SusC/RagA_CS"/>
</dbReference>
<evidence type="ECO:0000259" key="9">
    <source>
        <dbReference type="Pfam" id="PF07715"/>
    </source>
</evidence>
<dbReference type="InterPro" id="IPR023996">
    <property type="entry name" value="TonB-dep_OMP_SusC/RagA"/>
</dbReference>
<accession>A0A1H6KJS2</accession>
<reference evidence="11" key="1">
    <citation type="submission" date="2016-10" db="EMBL/GenBank/DDBJ databases">
        <authorList>
            <person name="Varghese N."/>
            <person name="Submissions S."/>
        </authorList>
    </citation>
    <scope>NUCLEOTIDE SEQUENCE [LARGE SCALE GENOMIC DNA]</scope>
    <source>
        <strain evidence="11">DSM 19326</strain>
    </source>
</reference>
<dbReference type="AlphaFoldDB" id="A0A1H6KJS2"/>
<comment type="subcellular location">
    <subcellularLocation>
        <location evidence="1 7">Cell outer membrane</location>
        <topology evidence="1 7">Multi-pass membrane protein</topology>
    </subcellularLocation>
</comment>
<feature type="domain" description="TonB-dependent receptor plug" evidence="9">
    <location>
        <begin position="51"/>
        <end position="154"/>
    </location>
</feature>
<dbReference type="InterPro" id="IPR037066">
    <property type="entry name" value="Plug_dom_sf"/>
</dbReference>
<dbReference type="Gene3D" id="2.40.170.20">
    <property type="entry name" value="TonB-dependent receptor, beta-barrel domain"/>
    <property type="match status" value="1"/>
</dbReference>
<protein>
    <submittedName>
        <fullName evidence="10">TonB-linked outer membrane protein, SusC/RagA family</fullName>
    </submittedName>
</protein>
<evidence type="ECO:0000256" key="1">
    <source>
        <dbReference type="ARBA" id="ARBA00004571"/>
    </source>
</evidence>
<evidence type="ECO:0000256" key="5">
    <source>
        <dbReference type="ARBA" id="ARBA00023136"/>
    </source>
</evidence>
<dbReference type="EMBL" id="FNWX01000024">
    <property type="protein sequence ID" value="SEH73597.1"/>
    <property type="molecule type" value="Genomic_DNA"/>
</dbReference>
<comment type="similarity">
    <text evidence="7">Belongs to the TonB-dependent receptor family.</text>
</comment>
<dbReference type="STRING" id="420404.SAMN05421793_12433"/>
<organism evidence="10 11">
    <name type="scientific">Epilithonimonas hominis</name>
    <dbReference type="NCBI Taxonomy" id="420404"/>
    <lineage>
        <taxon>Bacteria</taxon>
        <taxon>Pseudomonadati</taxon>
        <taxon>Bacteroidota</taxon>
        <taxon>Flavobacteriia</taxon>
        <taxon>Flavobacteriales</taxon>
        <taxon>Weeksellaceae</taxon>
        <taxon>Chryseobacterium group</taxon>
        <taxon>Epilithonimonas</taxon>
    </lineage>
</organism>
<dbReference type="SUPFAM" id="SSF56935">
    <property type="entry name" value="Porins"/>
    <property type="match status" value="1"/>
</dbReference>
<dbReference type="Gene3D" id="2.170.130.10">
    <property type="entry name" value="TonB-dependent receptor, plug domain"/>
    <property type="match status" value="1"/>
</dbReference>
<evidence type="ECO:0000256" key="6">
    <source>
        <dbReference type="ARBA" id="ARBA00023237"/>
    </source>
</evidence>
<dbReference type="Pfam" id="PF07715">
    <property type="entry name" value="Plug"/>
    <property type="match status" value="1"/>
</dbReference>
<dbReference type="GO" id="GO:0009279">
    <property type="term" value="C:cell outer membrane"/>
    <property type="evidence" value="ECO:0007669"/>
    <property type="project" value="UniProtKB-SubCell"/>
</dbReference>
<keyword evidence="8" id="KW-0732">Signal</keyword>
<keyword evidence="11" id="KW-1185">Reference proteome</keyword>
<keyword evidence="3 7" id="KW-1134">Transmembrane beta strand</keyword>
<evidence type="ECO:0000256" key="4">
    <source>
        <dbReference type="ARBA" id="ARBA00022692"/>
    </source>
</evidence>
<dbReference type="NCBIfam" id="TIGR04056">
    <property type="entry name" value="OMP_RagA_SusC"/>
    <property type="match status" value="1"/>
</dbReference>
<evidence type="ECO:0000313" key="10">
    <source>
        <dbReference type="EMBL" id="SEH73597.1"/>
    </source>
</evidence>
<dbReference type="InterPro" id="IPR039426">
    <property type="entry name" value="TonB-dep_rcpt-like"/>
</dbReference>
<evidence type="ECO:0000256" key="7">
    <source>
        <dbReference type="PROSITE-ProRule" id="PRU01360"/>
    </source>
</evidence>
<gene>
    <name evidence="10" type="ORF">SAMN05421793_12433</name>
</gene>
<evidence type="ECO:0000256" key="3">
    <source>
        <dbReference type="ARBA" id="ARBA00022452"/>
    </source>
</evidence>
<dbReference type="RefSeq" id="WP_089770275.1">
    <property type="nucleotide sequence ID" value="NZ_DAMACK010000008.1"/>
</dbReference>
<dbReference type="InterPro" id="IPR012910">
    <property type="entry name" value="Plug_dom"/>
</dbReference>
<dbReference type="NCBIfam" id="TIGR04057">
    <property type="entry name" value="SusC_RagA_signa"/>
    <property type="match status" value="1"/>
</dbReference>
<feature type="signal peptide" evidence="8">
    <location>
        <begin position="1"/>
        <end position="23"/>
    </location>
</feature>
<dbReference type="Proteomes" id="UP000198555">
    <property type="component" value="Unassembled WGS sequence"/>
</dbReference>
<proteinExistence type="inferred from homology"/>
<keyword evidence="5 7" id="KW-0472">Membrane</keyword>
<keyword evidence="6 7" id="KW-0998">Cell outer membrane</keyword>
<evidence type="ECO:0000256" key="8">
    <source>
        <dbReference type="SAM" id="SignalP"/>
    </source>
</evidence>
<name>A0A1H6KJS2_9FLAO</name>
<keyword evidence="4 7" id="KW-0812">Transmembrane</keyword>
<dbReference type="InterPro" id="IPR036942">
    <property type="entry name" value="Beta-barrel_TonB_sf"/>
</dbReference>
<evidence type="ECO:0000256" key="2">
    <source>
        <dbReference type="ARBA" id="ARBA00022448"/>
    </source>
</evidence>
<feature type="chain" id="PRO_5011771523" evidence="8">
    <location>
        <begin position="24"/>
        <end position="963"/>
    </location>
</feature>
<dbReference type="PROSITE" id="PS52016">
    <property type="entry name" value="TONB_DEPENDENT_REC_3"/>
    <property type="match status" value="1"/>
</dbReference>
<sequence length="963" mass="107725">MRKNYVKLPLLIAALYFGGDLHAQSTQDTVAKENKIEEVVVIGYGKQKRGDLTSAISSVKSEEITKQPATTAMQSLQGKLSGVTIVNTDQPGATPSVIVRGLGTALGGRDPLYVVDGMIVPNITNINPRDIESIDVLKDAASSAIYGVRAANGVVIVTTKTGKRGKTKVTYDTYYGFKSILNKVEMADASQYTQYFNEERKALGKTTFLSPNQPYNTNWLDELTRTGIVQDNNVTISGGSENVNYFLGVDHFKEDGILPGQDYRRTTIRNNNTYKLFNNKVRLTQNVSFSTTKENIKPLGAFDSAHRQAPVVPVKFNNGKWGLPFWNETTGLVSYPGSTLNSHGNPVSSVYYTNETARTNTLQAFLQADIDITKGLVFTSRAGTTKYWYDKETFVPTKDLWLAADPTRTAAQFEALKEANPSNTSYANNSYALEKIDTFRWQWENYFTYDKKFGNHTLTTVAGMSAEEVGVGGRMYGRAYNVPNQKQYWSLEKGSSTPQKDVTQLYYTPIRYASYFGRIQYDYDKRYYISGIIRRDGTSRFKEQELYWDTFPSVSAGWNISNEDFLKGNSSINFLKLRGGWGTLGNDNIGVTNASYIKQGSGSQNYNYVFGPGQDLIFGAYYGSPAKPLGWEITKEWSAGADFELLDNRLSGSVDYYQKKNTNTILQITPIKSSPYEDVFYDHGAEVMNKGWEASLRWKDFSKSRDFSYEIGVTFNSNDNEVTDVKPAYGGMTGGSLGNGRITKRLEVGQSLGSWWMYEVDGVWQNQAEIDSNTHLSGAKPGFLKYKDQNGDGVIDDRDKVFFGSYIPTYNYSLHLGFTYKNVDFSVDGYGAGGNKIYNGLNSTRLGGESISQYMFNNRWTGEGSTNSNPGANRDVEASNYYLEDGDYFRINNITLGYNFRDKIEGLRNLRVYVTAQNPFIFTKYEGYTPELNSDGNPYGTTGVELSAYPNLRSFILGVNVEF</sequence>
<keyword evidence="2 7" id="KW-0813">Transport</keyword>